<dbReference type="AlphaFoldDB" id="A0A9W7C853"/>
<keyword evidence="2" id="KW-1185">Reference proteome</keyword>
<evidence type="ECO:0000313" key="2">
    <source>
        <dbReference type="Proteomes" id="UP001165085"/>
    </source>
</evidence>
<sequence>MSLITLVSIVSAYIPSKLTYSTLISRPRVDSPAIQYYSRILKVEPEVLTPHQLRKLESSGRKVFLARKAISDERPHQAEKIYVDIIDQNLSRPKEEINLPELAATTLLLALQQQRNNDKKAARSTFNNFFKIATEFYSDETTIRTNPSTDHEHEDCICGCGKGCTARVIQAFALFESKNKLRPKSKFLIKRAIEYDRNLESILKWKMFEDVDRQHVIS</sequence>
<accession>A0A9W7C853</accession>
<gene>
    <name evidence="1" type="ORF">TrST_g9140</name>
</gene>
<dbReference type="Proteomes" id="UP001165085">
    <property type="component" value="Unassembled WGS sequence"/>
</dbReference>
<proteinExistence type="predicted"/>
<dbReference type="EMBL" id="BRXY01000558">
    <property type="protein sequence ID" value="GMH99820.1"/>
    <property type="molecule type" value="Genomic_DNA"/>
</dbReference>
<comment type="caution">
    <text evidence="1">The sequence shown here is derived from an EMBL/GenBank/DDBJ whole genome shotgun (WGS) entry which is preliminary data.</text>
</comment>
<name>A0A9W7C853_9STRA</name>
<protein>
    <submittedName>
        <fullName evidence="1">Uncharacterized protein</fullName>
    </submittedName>
</protein>
<reference evidence="2" key="1">
    <citation type="journal article" date="2023" name="Commun. Biol.">
        <title>Genome analysis of Parmales, the sister group of diatoms, reveals the evolutionary specialization of diatoms from phago-mixotrophs to photoautotrophs.</title>
        <authorList>
            <person name="Ban H."/>
            <person name="Sato S."/>
            <person name="Yoshikawa S."/>
            <person name="Yamada K."/>
            <person name="Nakamura Y."/>
            <person name="Ichinomiya M."/>
            <person name="Sato N."/>
            <person name="Blanc-Mathieu R."/>
            <person name="Endo H."/>
            <person name="Kuwata A."/>
            <person name="Ogata H."/>
        </authorList>
    </citation>
    <scope>NUCLEOTIDE SEQUENCE [LARGE SCALE GENOMIC DNA]</scope>
    <source>
        <strain evidence="2">NIES 3701</strain>
    </source>
</reference>
<dbReference type="OrthoDB" id="193290at2759"/>
<evidence type="ECO:0000313" key="1">
    <source>
        <dbReference type="EMBL" id="GMH99820.1"/>
    </source>
</evidence>
<organism evidence="1 2">
    <name type="scientific">Triparma strigata</name>
    <dbReference type="NCBI Taxonomy" id="1606541"/>
    <lineage>
        <taxon>Eukaryota</taxon>
        <taxon>Sar</taxon>
        <taxon>Stramenopiles</taxon>
        <taxon>Ochrophyta</taxon>
        <taxon>Bolidophyceae</taxon>
        <taxon>Parmales</taxon>
        <taxon>Triparmaceae</taxon>
        <taxon>Triparma</taxon>
    </lineage>
</organism>